<dbReference type="GO" id="GO:0005337">
    <property type="term" value="F:nucleoside transmembrane transporter activity"/>
    <property type="evidence" value="ECO:0007669"/>
    <property type="project" value="InterPro"/>
</dbReference>
<keyword evidence="11" id="KW-1185">Reference proteome</keyword>
<reference evidence="10 11" key="1">
    <citation type="submission" date="2018-10" db="EMBL/GenBank/DDBJ databases">
        <authorList>
            <consortium name="Pathogen Informatics"/>
        </authorList>
    </citation>
    <scope>NUCLEOTIDE SEQUENCE [LARGE SCALE GENOMIC DNA]</scope>
</reference>
<evidence type="ECO:0000313" key="10">
    <source>
        <dbReference type="EMBL" id="VDD82434.1"/>
    </source>
</evidence>
<evidence type="ECO:0000256" key="4">
    <source>
        <dbReference type="ARBA" id="ARBA00022692"/>
    </source>
</evidence>
<accession>A0A158QVS9</accession>
<dbReference type="InterPro" id="IPR039782">
    <property type="entry name" value="VPS13B"/>
</dbReference>
<dbReference type="Pfam" id="PF12624">
    <property type="entry name" value="VPS13_N"/>
    <property type="match status" value="1"/>
</dbReference>
<feature type="transmembrane region" description="Helical" evidence="8">
    <location>
        <begin position="3859"/>
        <end position="3880"/>
    </location>
</feature>
<feature type="transmembrane region" description="Helical" evidence="8">
    <location>
        <begin position="4152"/>
        <end position="4176"/>
    </location>
</feature>
<evidence type="ECO:0000256" key="2">
    <source>
        <dbReference type="ARBA" id="ARBA00007965"/>
    </source>
</evidence>
<comment type="similarity">
    <text evidence="2">Belongs to the SLC29A/ENT transporter (TC 2.A.57) family.</text>
</comment>
<feature type="transmembrane region" description="Helical" evidence="8">
    <location>
        <begin position="4257"/>
        <end position="4278"/>
    </location>
</feature>
<dbReference type="GO" id="GO:0016020">
    <property type="term" value="C:membrane"/>
    <property type="evidence" value="ECO:0007669"/>
    <property type="project" value="UniProtKB-SubCell"/>
</dbReference>
<name>A0A158QVS9_MESCO</name>
<feature type="transmembrane region" description="Helical" evidence="8">
    <location>
        <begin position="4183"/>
        <end position="4202"/>
    </location>
</feature>
<evidence type="ECO:0000256" key="3">
    <source>
        <dbReference type="ARBA" id="ARBA00022448"/>
    </source>
</evidence>
<comment type="subcellular location">
    <subcellularLocation>
        <location evidence="1">Membrane</location>
        <topology evidence="1">Multi-pass membrane protein</topology>
    </subcellularLocation>
</comment>
<keyword evidence="5 8" id="KW-1133">Transmembrane helix</keyword>
<dbReference type="Proteomes" id="UP000267029">
    <property type="component" value="Unassembled WGS sequence"/>
</dbReference>
<evidence type="ECO:0000256" key="1">
    <source>
        <dbReference type="ARBA" id="ARBA00004141"/>
    </source>
</evidence>
<dbReference type="OrthoDB" id="445152at2759"/>
<feature type="transmembrane region" description="Helical" evidence="8">
    <location>
        <begin position="3917"/>
        <end position="3937"/>
    </location>
</feature>
<gene>
    <name evidence="10" type="ORF">MCOS_LOCUS8437</name>
</gene>
<evidence type="ECO:0000259" key="9">
    <source>
        <dbReference type="Pfam" id="PF12624"/>
    </source>
</evidence>
<dbReference type="PANTHER" id="PTHR12517">
    <property type="entry name" value="VACUOLAR PROTEIN SORTING-ASSOCIATED PROTEIN 13B"/>
    <property type="match status" value="1"/>
</dbReference>
<feature type="domain" description="Chorein N-terminal" evidence="9">
    <location>
        <begin position="1"/>
        <end position="194"/>
    </location>
</feature>
<keyword evidence="3" id="KW-0813">Transport</keyword>
<dbReference type="InterPro" id="IPR002259">
    <property type="entry name" value="Eqnu_transpt"/>
</dbReference>
<sequence>MRYLGKYVKLREDQFQLSLWGGDAVLNYVELQYDIVEDLMPLPVGFISGHVHELRIQVPWTRLGSSSIVITLNTVECVLAFKRPYDHCRDPNAKKSSDQADTLTPPSYLQSYLTRIFANIEVVVNNLIVKFVEDDAVISLNIRSLDCFPTFPTWERGVDAQTTGNYSLHRLLKLIDLTLCIDRCDAKGHISTYQDPVIYRSNFDIRLQMVFTENNNGLASICVAHLFCPELVEIVLSQVQIPLIARMLEILVALSSNILRWEALSDKQVIGKRQGDDRKDDVISDAYTVGDYQAKSWSQWAWSFVPFASSFASSAPVDDSIDDDDRVDISLGSVDELTLCEARAEYLKLLYDDGLSLPHEDAKAIHQRRVRLHRLKRCQKPLPLLVLGFLMKKIRIRVKSQDILKINGKSDNNNGDENVDSLTRTFCGLFCDELSHLTHQVTTPEKGLSGDSNFKSADYASQPVVSSQRLKPNQFLPPLCRKDYYVAYRAGCSDNNHLLAFWADNIFSKEAEENSKESEKRQDLRTYSFARFFVGEVTLNFTANIFHILELFLDILIEGSKCYKPCADWDLLNALPPLEPMDRRFTQMEMLKMGRYTPNKAIRGHVVSTQLNIFPPKYVYQSTSPFSVLNIKMDNIEVFVIAPIDSVRLVFRMTHLYPSAGVLSEVNTSFHEWVILESLFDSKYWGDKDFTSGTCGTFETIRRQVEGNDGICVALENENATTRALQADLLNRCYVRRLVTISNVQICLGLEKLISPVSVTLSQRNLLFVNSWPHRILKDLVETESCLKSTPKIVLRCNSVILRSLVAYGMYLHVYGGAVASALSHYVNGQRPEACHYGVQLNEVALAHLEELNDARLTNNLTLDITSSGSICLHFQSGKTKTFFSATLEGPDLTGNLVEIANNGVIPVFEGLTGCSKGILSCEIERKVIPALDCLCPSSLTLMVSPIKFLVTSTLLNWFTDIVSAFKKAFEIFETETSIAPFPGLGTCSKSQNSISCSHEESLIRSSDRALSSDDEKTFTSSEPSSSSFSEWLVANYKWLTTCDVELVVSGSTFYLCPIKNHFCIGGLEVWLASLDPPNRTKLTQFTLYRMALRGPHSRLSPLSAVIPSAREMNETRFSGFEVEESDSAESLQRQSSQSVHDKGTPSLDPNSTSWDCNITKIKLFVGDTSCPLEALELSCLLLFVLSTKQLNDVLSGISWNSYLRITQNSSCAWGDAPSLRQIAQLAVAVSDTQAQFANLVDEVLIIISYHFDVVITSTLKVVELAKSYCSALKGTRVRSDLLSSVEFAQSSCELTGSAKRLFPVASHASQLLSHQWAESKRRSEHRTSPFPSPNVANVIPVTGCIRVSLPVASGNFRLVNEKSMISWEIEDFSVKIFITDPLSAMRLSLKLDRASVFLRSPERYLLGCFPLIGPKHQFLKPFQIVTPCPGMGPYKRVQITQGRHKLNETQDTDSNDGADVTSSRQSQPALFVSLIRSPASFVRHTFAGKRFSRWVDSRCEQFLRDGDLVVDNACPPFINCVYARLKPLDLVFCPQIARIVQGILSEFGFQRKVKLNCGDGEKKVKAPLPGHCMPLMFLAVDELRLFFPSPGLLDLPEKFEDSPNTLVITLLAIRLYPFPVNCITTRPHSKSSSESTVTLTNEIGAPHEDRQYALRFEGFTCWAVNLLASLNSSGHPHLQEHKPILTGQYPAFEWNQAATHEGEIDGAVWVLPVLRPLDVLFTFAAPVCETSLNFGQSRFLFGSTLEVNVRHDVVFTLGTSFLSMYLQNLLGGTTKATPEEDTSPAYHTLLGNNQPTRILLTCGLLRFVLWEKSGCSEHQWDFSVLDIIQPHFLWTADALNVGLHNLQVHLRSFIEGRESDWQSSTFWSPTPPGGSCRPIPSRLPLPRVTELGPCDIVGASVVLNSPNERACFSTSGRLEFLSIRLVRHESMAGRFEVTTRLQREVELILTPVMLRCLSTLTETLGTLGSGAQSTKSVHELRAPFIAIATTFHHLNLYTCPITARLIAGSDEFRVTTEHLQLEASVSGLNGWMRLCVDLTADLTDAYLNNFQLIPTGMGISCKACVELSNVSIPVTRVQVEVSRGTKFLVPLGDDFGRITRAFAALSSKRDAAVATVPTSAPQRLPSRCVFVDDLRSESTYKVSASVLPRPSGSRPAPRHLPLPYEIMLADHDQFASEDANERCATMTWTFPEPRQPLRLIINPVPFFYENDLVDPSNIELPGRLEYWIEHPSGHGRFVTYANFSLCESASVNVILPPGLCEFRDSEPVLQHVQKQELVSSVCGIDNVFWGSQSKLNTTTKLPVAASSWRIIVNCVAENTSMYVILARSCRRSTHPLTLVTRECWTLSVSNNKKMNCANPEYEPTVVPVFISPYALAACVQLDSAYIPELVAPMSLHVGMDDSSISAWQAGIELCRVTTSGLRGVVTLAYAHLFKQPSELSQGVDSITAHHVCAYPRLASGFSVSSVDGHIFSAHAAHLQRLGTLRRVYGVTGHNVSIETCYLCVSSDIIHALKRITTGVGATGWCIRNRTDRRLFVQQCLSSKLAGEPAAQALLDVVSASVEAEESLPSWRPLTSLGAGQGAQTITIRLGLSVGVVVIQSGFTLQNNLPFDLVVKHPKGPSKCVASNSSHVPCLSPKTAEIFLTISGSDEPLTWTSIDLATSEIKVLWLPVAGILCPVLVEVEHLHDSSHNLAATELTLSPVLSITNKFPMPLNLIIKSPHTSSASFLTSPGLKGSEFFNIPKETTAPVVVAFEACTQPEFLFQFPDKTPVFESSLSLPWREKTGLLSVVVKPWLILSNRSGINLRLLTSASLELVGNPQKSSINFNTDSCFVPPAGERLFRFGIDQGCSTTWSPALLVHKSVFLSRKTTDAPSSNTITLIAGSTKTSTANVVGFEDRPNTVMSLTDSSPFASLSLPLGQTVCGLCVRLNSGLGDVATVGIEPLVCMVNRTSQPILCKPIVTPVVSMSDEKQRLPTVSVEDLGIEVLTLPPFAKNPTPVLLWNCSHPNVACRDIDLKGILFAHVLVLRSQLGVFWSRSLQLFEVFSTDGVRCFSHTKQVRRYYHLSLPSFDEEGNMDECSILLTISNDSSSGLWMIYLDDFASSLSYSLGCSVVNTTSHTFETAIVGLQLFHQLPISNSLPCLYRDKGRVTLISQTSLDLLAADTPKSRLVSKFLTFEDVSILLRLVPEEIVVRLADCRNSPLPLHIGNKVVYIQSYVNHAIPFYVELEIFSHQPPTRIPVSLVESTRSFSVYVDTFSIFALRSGCLSEGSEPRQVDFLRLSIRSIEFTLLFEYGIPRSKFTFSSSLIQLDNLAQVYTPTLDFPVILRSVISQVAEIDTTGLFVCSGQLHHLPFGDFLFEKIDIKLPVMEVYLEDGAMYALLSWAQDLRGAMSQRIIKANNLEPSTRIAYCLHDFEIHPILLQVSLKFTLGVHISCKTVQLQLNAFKLPKAVAPLATLLGQLGAHYISQALLRVGLVLGGLELIGNPASLVASFAEGFSDLVHFSDIRKTTNQEQLGFLRGLMRGLVSLMKHTTGGLCSSVTGLASNFARNLHELSMDAEHIRRVTETRQRNQPQGIGQGLAIGLSELGMSLLGGLAGIAHHPLHSVIGINNCPVHNANAQAGQRQSVEVSGVAEALVGGVGKGLVGIVAKPLAGMADLVAMTGTGIMHSMDPDWGVASFPTHLRSPAIWTSASRLVDGVLLRQWVCALVRRLNAPPTHDFLWCGIAQHESRATLTWLCLPFRNFLFAVEFQFPLQLIRTGVIQIEVDDEGYVDENDTSLASFVSMASEMPSWISQCKILPAEKVLLQRILRHYQCKNSSAVNEQIFGESPVSQLERYFVDYKLNTKSSATSDYRINFLSYIAIGAQLPNLLMGAWNTFFQSKSRSTLKTSTADCTRQPFILCAYFLSASNPTIRFLIVMSLEFVILLFTTILVFVDTSQGKYFALFPICENPITQTLSNTFGFTLGCVGIHQTLTFGLAAYLPMRYSNAVIIGSEFVRYYLDFASSADGKDDEEGDLISKTHEKRDSIPISDEDADNSSTKPTVSKFVESASFDNEERGDNKEGKAQGDIKDDSSKTTTLRNCFAVCCYSKAEGRVKCTEYWGRYVETFKECWVQCLTVWMVFTCTLSVFPAIQATVRPISPDYFIPENWFADVTCYFFFNLFAMLGCVVSSWVKFPGPRFLWIPVLIRMVIFIPYFMVSNYLPTGPGGRRMPLWVKNDHVYVVGSVVFAFTNGYFSSLAMMYAPSKSPPERAGLAGLLASFFLILGVFCGCYITRGLVALL</sequence>
<organism evidence="10 11">
    <name type="scientific">Mesocestoides corti</name>
    <name type="common">Flatworm</name>
    <dbReference type="NCBI Taxonomy" id="53468"/>
    <lineage>
        <taxon>Eukaryota</taxon>
        <taxon>Metazoa</taxon>
        <taxon>Spiralia</taxon>
        <taxon>Lophotrochozoa</taxon>
        <taxon>Platyhelminthes</taxon>
        <taxon>Cestoda</taxon>
        <taxon>Eucestoda</taxon>
        <taxon>Cyclophyllidea</taxon>
        <taxon>Mesocestoididae</taxon>
        <taxon>Mesocestoides</taxon>
    </lineage>
</organism>
<feature type="transmembrane region" description="Helical" evidence="8">
    <location>
        <begin position="4222"/>
        <end position="4245"/>
    </location>
</feature>
<evidence type="ECO:0000256" key="5">
    <source>
        <dbReference type="ARBA" id="ARBA00022989"/>
    </source>
</evidence>
<proteinExistence type="inferred from homology"/>
<dbReference type="SUPFAM" id="SSF103473">
    <property type="entry name" value="MFS general substrate transporter"/>
    <property type="match status" value="1"/>
</dbReference>
<keyword evidence="6 8" id="KW-0472">Membrane</keyword>
<feature type="transmembrane region" description="Helical" evidence="8">
    <location>
        <begin position="4114"/>
        <end position="4132"/>
    </location>
</feature>
<evidence type="ECO:0000256" key="8">
    <source>
        <dbReference type="SAM" id="Phobius"/>
    </source>
</evidence>
<feature type="transmembrane region" description="Helical" evidence="8">
    <location>
        <begin position="3963"/>
        <end position="3984"/>
    </location>
</feature>
<dbReference type="PRINTS" id="PR01130">
    <property type="entry name" value="DERENTRNSPRT"/>
</dbReference>
<dbReference type="STRING" id="53468.A0A158QVS9"/>
<dbReference type="EMBL" id="UXSR01005511">
    <property type="protein sequence ID" value="VDD82434.1"/>
    <property type="molecule type" value="Genomic_DNA"/>
</dbReference>
<evidence type="ECO:0000313" key="11">
    <source>
        <dbReference type="Proteomes" id="UP000267029"/>
    </source>
</evidence>
<evidence type="ECO:0000256" key="6">
    <source>
        <dbReference type="ARBA" id="ARBA00023136"/>
    </source>
</evidence>
<protein>
    <recommendedName>
        <fullName evidence="9">Chorein N-terminal domain-containing protein</fullName>
    </recommendedName>
</protein>
<evidence type="ECO:0000256" key="7">
    <source>
        <dbReference type="SAM" id="MobiDB-lite"/>
    </source>
</evidence>
<dbReference type="InterPro" id="IPR036259">
    <property type="entry name" value="MFS_trans_sf"/>
</dbReference>
<dbReference type="Pfam" id="PF01733">
    <property type="entry name" value="Nucleoside_tran"/>
    <property type="match status" value="1"/>
</dbReference>
<dbReference type="InterPro" id="IPR026854">
    <property type="entry name" value="VPS13_N"/>
</dbReference>
<feature type="compositionally biased region" description="Basic and acidic residues" evidence="7">
    <location>
        <begin position="4057"/>
        <end position="4077"/>
    </location>
</feature>
<feature type="region of interest" description="Disordered" evidence="7">
    <location>
        <begin position="4056"/>
        <end position="4077"/>
    </location>
</feature>
<keyword evidence="4 8" id="KW-0812">Transmembrane</keyword>
<dbReference type="PANTHER" id="PTHR12517:SF0">
    <property type="entry name" value="INTERMEMBRANE LIPID TRANSFER PROTEIN VPS13B"/>
    <property type="match status" value="1"/>
</dbReference>